<evidence type="ECO:0000256" key="5">
    <source>
        <dbReference type="ARBA" id="ARBA00022741"/>
    </source>
</evidence>
<dbReference type="GO" id="GO:0046654">
    <property type="term" value="P:tetrahydrofolate biosynthetic process"/>
    <property type="evidence" value="ECO:0007669"/>
    <property type="project" value="UniProtKB-UniPathway"/>
</dbReference>
<dbReference type="AlphaFoldDB" id="A0A4Q7EG45"/>
<dbReference type="CDD" id="cd00483">
    <property type="entry name" value="HPPK"/>
    <property type="match status" value="1"/>
</dbReference>
<evidence type="ECO:0000313" key="10">
    <source>
        <dbReference type="EMBL" id="RZM82016.1"/>
    </source>
</evidence>
<accession>A0A4Q7EG45</accession>
<dbReference type="SUPFAM" id="SSF55083">
    <property type="entry name" value="6-hydroxymethyl-7,8-dihydropterin pyrophosphokinase, HPPK"/>
    <property type="match status" value="1"/>
</dbReference>
<organism evidence="10 11">
    <name type="scientific">Leptolyngbya iicbica LK</name>
    <dbReference type="NCBI Taxonomy" id="2294035"/>
    <lineage>
        <taxon>Bacteria</taxon>
        <taxon>Bacillati</taxon>
        <taxon>Cyanobacteriota</taxon>
        <taxon>Cyanophyceae</taxon>
        <taxon>Leptolyngbyales</taxon>
        <taxon>Leptolyngbyaceae</taxon>
        <taxon>Leptolyngbya group</taxon>
        <taxon>Leptolyngbya</taxon>
        <taxon>Leptolyngbya iicbica</taxon>
    </lineage>
</organism>
<evidence type="ECO:0000259" key="9">
    <source>
        <dbReference type="PROSITE" id="PS00794"/>
    </source>
</evidence>
<comment type="catalytic activity">
    <reaction evidence="1">
        <text>6-hydroxymethyl-7,8-dihydropterin + ATP = (7,8-dihydropterin-6-yl)methyl diphosphate + AMP + H(+)</text>
        <dbReference type="Rhea" id="RHEA:11412"/>
        <dbReference type="ChEBI" id="CHEBI:15378"/>
        <dbReference type="ChEBI" id="CHEBI:30616"/>
        <dbReference type="ChEBI" id="CHEBI:44841"/>
        <dbReference type="ChEBI" id="CHEBI:72950"/>
        <dbReference type="ChEBI" id="CHEBI:456215"/>
        <dbReference type="EC" id="2.7.6.3"/>
    </reaction>
</comment>
<protein>
    <recommendedName>
        <fullName evidence="3">2-amino-4-hydroxy-6-hydroxymethyldihydropteridine diphosphokinase</fullName>
        <ecNumber evidence="3">2.7.6.3</ecNumber>
    </recommendedName>
</protein>
<feature type="domain" description="7,8-dihydro-6-hydroxymethylpterin-pyrophosphokinase" evidence="9">
    <location>
        <begin position="88"/>
        <end position="99"/>
    </location>
</feature>
<dbReference type="Pfam" id="PF01288">
    <property type="entry name" value="HPPK"/>
    <property type="match status" value="1"/>
</dbReference>
<keyword evidence="8" id="KW-0289">Folate biosynthesis</keyword>
<dbReference type="Gene3D" id="3.30.70.560">
    <property type="entry name" value="7,8-Dihydro-6-hydroxymethylpterin-pyrophosphokinase HPPK"/>
    <property type="match status" value="1"/>
</dbReference>
<comment type="pathway">
    <text evidence="2">Cofactor biosynthesis; tetrahydrofolate biosynthesis; 2-amino-4-hydroxy-6-hydroxymethyl-7,8-dihydropteridine diphosphate from 7,8-dihydroneopterin triphosphate: step 4/4.</text>
</comment>
<sequence length="173" mass="18783">MTVNSAIALGSNLGDSLAILQGAIAALDRHPNVSVTRCSSIYQTAPVGPPQPDYFNACALLATTLPPEALLQLLLAIEAQFGRVRRERWGARLLDLDLLLVESQQCQTSRLELPHPRMWERAFVMVPLAEIAPDWPHPATGQTVAEICATLSTDDIHRLPDVCVCVPPSSRGL</sequence>
<dbReference type="UniPathway" id="UPA00077">
    <property type="reaction ID" value="UER00155"/>
</dbReference>
<dbReference type="NCBIfam" id="TIGR01498">
    <property type="entry name" value="folK"/>
    <property type="match status" value="1"/>
</dbReference>
<keyword evidence="4 10" id="KW-0808">Transferase</keyword>
<comment type="caution">
    <text evidence="10">The sequence shown here is derived from an EMBL/GenBank/DDBJ whole genome shotgun (WGS) entry which is preliminary data.</text>
</comment>
<dbReference type="GO" id="GO:0046656">
    <property type="term" value="P:folic acid biosynthetic process"/>
    <property type="evidence" value="ECO:0007669"/>
    <property type="project" value="UniProtKB-KW"/>
</dbReference>
<dbReference type="GO" id="GO:0005524">
    <property type="term" value="F:ATP binding"/>
    <property type="evidence" value="ECO:0007669"/>
    <property type="project" value="UniProtKB-KW"/>
</dbReference>
<dbReference type="InterPro" id="IPR035907">
    <property type="entry name" value="Hppk_sf"/>
</dbReference>
<evidence type="ECO:0000256" key="2">
    <source>
        <dbReference type="ARBA" id="ARBA00005051"/>
    </source>
</evidence>
<keyword evidence="5" id="KW-0547">Nucleotide-binding</keyword>
<dbReference type="OrthoDB" id="9808041at2"/>
<dbReference type="Proteomes" id="UP000292459">
    <property type="component" value="Unassembled WGS sequence"/>
</dbReference>
<dbReference type="RefSeq" id="WP_044150318.1">
    <property type="nucleotide sequence ID" value="NZ_QVFV01000001.1"/>
</dbReference>
<reference evidence="10 11" key="1">
    <citation type="submission" date="2018-11" db="EMBL/GenBank/DDBJ databases">
        <title>Whole genome sequencing of an environmental sample.</title>
        <authorList>
            <person name="Sarangi A.N."/>
            <person name="Singh D."/>
            <person name="Tripathy S."/>
        </authorList>
    </citation>
    <scope>NUCLEOTIDE SEQUENCE [LARGE SCALE GENOMIC DNA]</scope>
    <source>
        <strain evidence="10 11">Lakshadweep</strain>
    </source>
</reference>
<keyword evidence="11" id="KW-1185">Reference proteome</keyword>
<dbReference type="InterPro" id="IPR000550">
    <property type="entry name" value="Hppk"/>
</dbReference>
<evidence type="ECO:0000256" key="3">
    <source>
        <dbReference type="ARBA" id="ARBA00013253"/>
    </source>
</evidence>
<evidence type="ECO:0000256" key="7">
    <source>
        <dbReference type="ARBA" id="ARBA00022840"/>
    </source>
</evidence>
<dbReference type="EMBL" id="QVFV01000001">
    <property type="protein sequence ID" value="RZM82016.1"/>
    <property type="molecule type" value="Genomic_DNA"/>
</dbReference>
<evidence type="ECO:0000256" key="4">
    <source>
        <dbReference type="ARBA" id="ARBA00022679"/>
    </source>
</evidence>
<evidence type="ECO:0000256" key="1">
    <source>
        <dbReference type="ARBA" id="ARBA00000198"/>
    </source>
</evidence>
<dbReference type="EC" id="2.7.6.3" evidence="3"/>
<evidence type="ECO:0000256" key="6">
    <source>
        <dbReference type="ARBA" id="ARBA00022777"/>
    </source>
</evidence>
<proteinExistence type="predicted"/>
<keyword evidence="7" id="KW-0067">ATP-binding</keyword>
<dbReference type="GO" id="GO:0016301">
    <property type="term" value="F:kinase activity"/>
    <property type="evidence" value="ECO:0007669"/>
    <property type="project" value="UniProtKB-KW"/>
</dbReference>
<evidence type="ECO:0000313" key="11">
    <source>
        <dbReference type="Proteomes" id="UP000292459"/>
    </source>
</evidence>
<keyword evidence="6 10" id="KW-0418">Kinase</keyword>
<gene>
    <name evidence="10" type="primary">folK</name>
    <name evidence="10" type="ORF">DYY88_01755</name>
</gene>
<dbReference type="PANTHER" id="PTHR43071">
    <property type="entry name" value="2-AMINO-4-HYDROXY-6-HYDROXYMETHYLDIHYDROPTERIDINE PYROPHOSPHOKINASE"/>
    <property type="match status" value="1"/>
</dbReference>
<dbReference type="GO" id="GO:0003848">
    <property type="term" value="F:2-amino-4-hydroxy-6-hydroxymethyldihydropteridine diphosphokinase activity"/>
    <property type="evidence" value="ECO:0007669"/>
    <property type="project" value="UniProtKB-EC"/>
</dbReference>
<evidence type="ECO:0000256" key="8">
    <source>
        <dbReference type="ARBA" id="ARBA00022909"/>
    </source>
</evidence>
<dbReference type="PANTHER" id="PTHR43071:SF1">
    <property type="entry name" value="2-AMINO-4-HYDROXY-6-HYDROXYMETHYLDIHYDROPTERIDINE PYROPHOSPHOKINASE"/>
    <property type="match status" value="1"/>
</dbReference>
<dbReference type="PROSITE" id="PS00794">
    <property type="entry name" value="HPPK"/>
    <property type="match status" value="1"/>
</dbReference>
<name>A0A4Q7EG45_9CYAN</name>